<dbReference type="InParanoid" id="A0A0C3A4R9"/>
<dbReference type="Proteomes" id="UP000053989">
    <property type="component" value="Unassembled WGS sequence"/>
</dbReference>
<dbReference type="OrthoDB" id="8922241at2759"/>
<dbReference type="HOGENOM" id="CLU_130028_0_0_1"/>
<evidence type="ECO:0008006" key="3">
    <source>
        <dbReference type="Google" id="ProtNLM"/>
    </source>
</evidence>
<evidence type="ECO:0000313" key="1">
    <source>
        <dbReference type="EMBL" id="KIM68668.1"/>
    </source>
</evidence>
<sequence length="130" mass="14651">MCSTAPLVPPSRNIQAVPGMVSAPQKNNLCACLYCKWVQRNHCTPDLKRHIRTHTRFGCPAQCICCGVPLKDVGRYNLPENAAPCNWQGKLMFGGCRKEFSRRDALKCHLDNEHMTCVSDMNTFTTSYED</sequence>
<dbReference type="AlphaFoldDB" id="A0A0C3A4R9"/>
<protein>
    <recommendedName>
        <fullName evidence="3">C2H2-type domain-containing protein</fullName>
    </recommendedName>
</protein>
<reference evidence="1 2" key="1">
    <citation type="submission" date="2014-04" db="EMBL/GenBank/DDBJ databases">
        <authorList>
            <consortium name="DOE Joint Genome Institute"/>
            <person name="Kuo A."/>
            <person name="Kohler A."/>
            <person name="Nagy L.G."/>
            <person name="Floudas D."/>
            <person name="Copeland A."/>
            <person name="Barry K.W."/>
            <person name="Cichocki N."/>
            <person name="Veneault-Fourrey C."/>
            <person name="LaButti K."/>
            <person name="Lindquist E.A."/>
            <person name="Lipzen A."/>
            <person name="Lundell T."/>
            <person name="Morin E."/>
            <person name="Murat C."/>
            <person name="Sun H."/>
            <person name="Tunlid A."/>
            <person name="Henrissat B."/>
            <person name="Grigoriev I.V."/>
            <person name="Hibbett D.S."/>
            <person name="Martin F."/>
            <person name="Nordberg H.P."/>
            <person name="Cantor M.N."/>
            <person name="Hua S.X."/>
        </authorList>
    </citation>
    <scope>NUCLEOTIDE SEQUENCE [LARGE SCALE GENOMIC DNA]</scope>
    <source>
        <strain evidence="1 2">Foug A</strain>
    </source>
</reference>
<gene>
    <name evidence="1" type="ORF">SCLCIDRAFT_1208863</name>
</gene>
<accession>A0A0C3A4R9</accession>
<dbReference type="STRING" id="1036808.A0A0C3A4R9"/>
<dbReference type="EMBL" id="KN822008">
    <property type="protein sequence ID" value="KIM68668.1"/>
    <property type="molecule type" value="Genomic_DNA"/>
</dbReference>
<evidence type="ECO:0000313" key="2">
    <source>
        <dbReference type="Proteomes" id="UP000053989"/>
    </source>
</evidence>
<keyword evidence="2" id="KW-1185">Reference proteome</keyword>
<reference evidence="2" key="2">
    <citation type="submission" date="2015-01" db="EMBL/GenBank/DDBJ databases">
        <title>Evolutionary Origins and Diversification of the Mycorrhizal Mutualists.</title>
        <authorList>
            <consortium name="DOE Joint Genome Institute"/>
            <consortium name="Mycorrhizal Genomics Consortium"/>
            <person name="Kohler A."/>
            <person name="Kuo A."/>
            <person name="Nagy L.G."/>
            <person name="Floudas D."/>
            <person name="Copeland A."/>
            <person name="Barry K.W."/>
            <person name="Cichocki N."/>
            <person name="Veneault-Fourrey C."/>
            <person name="LaButti K."/>
            <person name="Lindquist E.A."/>
            <person name="Lipzen A."/>
            <person name="Lundell T."/>
            <person name="Morin E."/>
            <person name="Murat C."/>
            <person name="Riley R."/>
            <person name="Ohm R."/>
            <person name="Sun H."/>
            <person name="Tunlid A."/>
            <person name="Henrissat B."/>
            <person name="Grigoriev I.V."/>
            <person name="Hibbett D.S."/>
            <person name="Martin F."/>
        </authorList>
    </citation>
    <scope>NUCLEOTIDE SEQUENCE [LARGE SCALE GENOMIC DNA]</scope>
    <source>
        <strain evidence="2">Foug A</strain>
    </source>
</reference>
<proteinExistence type="predicted"/>
<name>A0A0C3A4R9_9AGAM</name>
<organism evidence="1 2">
    <name type="scientific">Scleroderma citrinum Foug A</name>
    <dbReference type="NCBI Taxonomy" id="1036808"/>
    <lineage>
        <taxon>Eukaryota</taxon>
        <taxon>Fungi</taxon>
        <taxon>Dikarya</taxon>
        <taxon>Basidiomycota</taxon>
        <taxon>Agaricomycotina</taxon>
        <taxon>Agaricomycetes</taxon>
        <taxon>Agaricomycetidae</taxon>
        <taxon>Boletales</taxon>
        <taxon>Sclerodermatineae</taxon>
        <taxon>Sclerodermataceae</taxon>
        <taxon>Scleroderma</taxon>
    </lineage>
</organism>